<evidence type="ECO:0000256" key="8">
    <source>
        <dbReference type="SAM" id="Phobius"/>
    </source>
</evidence>
<feature type="transmembrane region" description="Helical" evidence="8">
    <location>
        <begin position="211"/>
        <end position="233"/>
    </location>
</feature>
<dbReference type="GO" id="GO:0009103">
    <property type="term" value="P:lipopolysaccharide biosynthetic process"/>
    <property type="evidence" value="ECO:0007669"/>
    <property type="project" value="UniProtKB-ARBA"/>
</dbReference>
<feature type="transmembrane region" description="Helical" evidence="8">
    <location>
        <begin position="170"/>
        <end position="199"/>
    </location>
</feature>
<feature type="transmembrane region" description="Helical" evidence="8">
    <location>
        <begin position="379"/>
        <end position="402"/>
    </location>
</feature>
<dbReference type="GO" id="GO:0005886">
    <property type="term" value="C:plasma membrane"/>
    <property type="evidence" value="ECO:0007669"/>
    <property type="project" value="UniProtKB-SubCell"/>
</dbReference>
<keyword evidence="3" id="KW-0328">Glycosyltransferase</keyword>
<dbReference type="PANTHER" id="PTHR33908:SF11">
    <property type="entry name" value="MEMBRANE PROTEIN"/>
    <property type="match status" value="1"/>
</dbReference>
<organism evidence="10 11">
    <name type="scientific">Candidatus Roizmanbacteria bacterium GW2011_GWA2_35_8</name>
    <dbReference type="NCBI Taxonomy" id="1618479"/>
    <lineage>
        <taxon>Bacteria</taxon>
        <taxon>Candidatus Roizmaniibacteriota</taxon>
    </lineage>
</organism>
<feature type="transmembrane region" description="Helical" evidence="8">
    <location>
        <begin position="254"/>
        <end position="270"/>
    </location>
</feature>
<evidence type="ECO:0000256" key="6">
    <source>
        <dbReference type="ARBA" id="ARBA00022989"/>
    </source>
</evidence>
<keyword evidence="6 8" id="KW-1133">Transmembrane helix</keyword>
<comment type="caution">
    <text evidence="10">The sequence shown here is derived from an EMBL/GenBank/DDBJ whole genome shotgun (WGS) entry which is preliminary data.</text>
</comment>
<evidence type="ECO:0000313" key="11">
    <source>
        <dbReference type="Proteomes" id="UP000034536"/>
    </source>
</evidence>
<comment type="subcellular location">
    <subcellularLocation>
        <location evidence="1">Cell membrane</location>
        <topology evidence="1">Multi-pass membrane protein</topology>
    </subcellularLocation>
</comment>
<feature type="transmembrane region" description="Helical" evidence="8">
    <location>
        <begin position="121"/>
        <end position="140"/>
    </location>
</feature>
<feature type="transmembrane region" description="Helical" evidence="8">
    <location>
        <begin position="340"/>
        <end position="358"/>
    </location>
</feature>
<keyword evidence="5 8" id="KW-0812">Transmembrane</keyword>
<evidence type="ECO:0000256" key="7">
    <source>
        <dbReference type="ARBA" id="ARBA00023136"/>
    </source>
</evidence>
<evidence type="ECO:0000256" key="1">
    <source>
        <dbReference type="ARBA" id="ARBA00004651"/>
    </source>
</evidence>
<dbReference type="PANTHER" id="PTHR33908">
    <property type="entry name" value="MANNOSYLTRANSFERASE YKCB-RELATED"/>
    <property type="match status" value="1"/>
</dbReference>
<feature type="transmembrane region" description="Helical" evidence="8">
    <location>
        <begin position="276"/>
        <end position="293"/>
    </location>
</feature>
<dbReference type="Pfam" id="PF13231">
    <property type="entry name" value="PMT_2"/>
    <property type="match status" value="1"/>
</dbReference>
<feature type="domain" description="Glycosyltransferase RgtA/B/C/D-like" evidence="9">
    <location>
        <begin position="93"/>
        <end position="224"/>
    </location>
</feature>
<accession>A0A0G0DDV6</accession>
<keyword evidence="7 8" id="KW-0472">Membrane</keyword>
<evidence type="ECO:0000256" key="5">
    <source>
        <dbReference type="ARBA" id="ARBA00022692"/>
    </source>
</evidence>
<dbReference type="Proteomes" id="UP000034536">
    <property type="component" value="Unassembled WGS sequence"/>
</dbReference>
<evidence type="ECO:0000259" key="9">
    <source>
        <dbReference type="Pfam" id="PF13231"/>
    </source>
</evidence>
<gene>
    <name evidence="10" type="ORF">UR89_C0012G0003</name>
</gene>
<feature type="transmembrane region" description="Helical" evidence="8">
    <location>
        <begin position="146"/>
        <end position="163"/>
    </location>
</feature>
<dbReference type="EMBL" id="LBQX01000012">
    <property type="protein sequence ID" value="KKP86866.1"/>
    <property type="molecule type" value="Genomic_DNA"/>
</dbReference>
<evidence type="ECO:0000256" key="3">
    <source>
        <dbReference type="ARBA" id="ARBA00022676"/>
    </source>
</evidence>
<evidence type="ECO:0000256" key="2">
    <source>
        <dbReference type="ARBA" id="ARBA00022475"/>
    </source>
</evidence>
<reference evidence="10 11" key="1">
    <citation type="journal article" date="2015" name="Nature">
        <title>rRNA introns, odd ribosomes, and small enigmatic genomes across a large radiation of phyla.</title>
        <authorList>
            <person name="Brown C.T."/>
            <person name="Hug L.A."/>
            <person name="Thomas B.C."/>
            <person name="Sharon I."/>
            <person name="Castelle C.J."/>
            <person name="Singh A."/>
            <person name="Wilkins M.J."/>
            <person name="Williams K.H."/>
            <person name="Banfield J.F."/>
        </authorList>
    </citation>
    <scope>NUCLEOTIDE SEQUENCE [LARGE SCALE GENOMIC DNA]</scope>
</reference>
<feature type="transmembrane region" description="Helical" evidence="8">
    <location>
        <begin position="313"/>
        <end position="334"/>
    </location>
</feature>
<keyword evidence="2" id="KW-1003">Cell membrane</keyword>
<dbReference type="InterPro" id="IPR038731">
    <property type="entry name" value="RgtA/B/C-like"/>
</dbReference>
<feature type="transmembrane region" description="Helical" evidence="8">
    <location>
        <begin position="92"/>
        <end position="109"/>
    </location>
</feature>
<proteinExistence type="predicted"/>
<protein>
    <submittedName>
        <fullName evidence="10">Glycosyl transferase family 39</fullName>
    </submittedName>
</protein>
<sequence>MKKQIPKFLLFVILFLGYKLRSYGLNWDQGFHLHPDERMLIMVAEKINFFKNLNPDFFNYGSLPIYLLKGTASITDFLFNKNLANYDGLLKVGRNLSIFFDLVIIVFVYKISKFLFNNEKIALLSSLLYTMAFFAIQNTHFFVVDVPLNTFITILCYALLKYARKSSFIIVFWIGVVFAAMMSTKFTSIIFYPLILLLFAYKNWGNWKNLLVSILTFHLSLITFHFFFMPYAFIEQERLLHDIREQLKMNSNPYIFPYTLQYVGTIPYLYYFNNIFLWGLGPFISLFSFFGLYQFFKLKISNSMKIENFKLKIIFIGIYLYYFVVIGQSAVKFMRYMLPLYPFFTILAGYGLFFLCHPERRSKTTESKDLAKRKPMSTLFLFSRFLAILGMTGGIIWTYMFVNIYSVEHTRITASKWIEKNIKEGATIATEHWDDGMPLYGGERYKHEELTLYDQPDDVNKWLVMNEKLKNSDYIIIASNRLYTPLQKLSDCQKYQSCFPKTAEYYKKLFSNQLPFRKVAEFSSYPQLTIGNYQLSIPDDSADESFTVYDHPKIMIFKNTKNEIFN</sequence>
<keyword evidence="4 10" id="KW-0808">Transferase</keyword>
<name>A0A0G0DDV6_9BACT</name>
<evidence type="ECO:0000313" key="10">
    <source>
        <dbReference type="EMBL" id="KKP86866.1"/>
    </source>
</evidence>
<dbReference type="AlphaFoldDB" id="A0A0G0DDV6"/>
<dbReference type="GO" id="GO:0016763">
    <property type="term" value="F:pentosyltransferase activity"/>
    <property type="evidence" value="ECO:0007669"/>
    <property type="project" value="TreeGrafter"/>
</dbReference>
<dbReference type="InterPro" id="IPR050297">
    <property type="entry name" value="LipidA_mod_glycosyltrf_83"/>
</dbReference>
<evidence type="ECO:0000256" key="4">
    <source>
        <dbReference type="ARBA" id="ARBA00022679"/>
    </source>
</evidence>